<evidence type="ECO:0000256" key="2">
    <source>
        <dbReference type="ARBA" id="ARBA00022857"/>
    </source>
</evidence>
<keyword evidence="6" id="KW-1185">Reference proteome</keyword>
<dbReference type="Pfam" id="PF00248">
    <property type="entry name" value="Aldo_ket_red"/>
    <property type="match status" value="1"/>
</dbReference>
<dbReference type="InterPro" id="IPR018170">
    <property type="entry name" value="Aldo/ket_reductase_CS"/>
</dbReference>
<dbReference type="PROSITE" id="PS00063">
    <property type="entry name" value="ALDOKETO_REDUCTASE_3"/>
    <property type="match status" value="1"/>
</dbReference>
<proteinExistence type="inferred from homology"/>
<evidence type="ECO:0000256" key="1">
    <source>
        <dbReference type="ARBA" id="ARBA00007905"/>
    </source>
</evidence>
<evidence type="ECO:0000259" key="4">
    <source>
        <dbReference type="Pfam" id="PF00248"/>
    </source>
</evidence>
<dbReference type="InterPro" id="IPR036812">
    <property type="entry name" value="NAD(P)_OxRdtase_dom_sf"/>
</dbReference>
<dbReference type="Proteomes" id="UP001500102">
    <property type="component" value="Unassembled WGS sequence"/>
</dbReference>
<evidence type="ECO:0000256" key="3">
    <source>
        <dbReference type="ARBA" id="ARBA00023002"/>
    </source>
</evidence>
<dbReference type="InterPro" id="IPR023210">
    <property type="entry name" value="NADP_OxRdtase_dom"/>
</dbReference>
<gene>
    <name evidence="5" type="ORF">GCM10009825_37960</name>
</gene>
<evidence type="ECO:0000313" key="6">
    <source>
        <dbReference type="Proteomes" id="UP001500102"/>
    </source>
</evidence>
<keyword evidence="2" id="KW-0521">NADP</keyword>
<dbReference type="SUPFAM" id="SSF51430">
    <property type="entry name" value="NAD(P)-linked oxidoreductase"/>
    <property type="match status" value="1"/>
</dbReference>
<evidence type="ECO:0000313" key="5">
    <source>
        <dbReference type="EMBL" id="GAA2145358.1"/>
    </source>
</evidence>
<dbReference type="EMBL" id="BAAAQB010000041">
    <property type="protein sequence ID" value="GAA2145358.1"/>
    <property type="molecule type" value="Genomic_DNA"/>
</dbReference>
<dbReference type="PROSITE" id="PS00798">
    <property type="entry name" value="ALDOKETO_REDUCTASE_1"/>
    <property type="match status" value="1"/>
</dbReference>
<dbReference type="PROSITE" id="PS00062">
    <property type="entry name" value="ALDOKETO_REDUCTASE_2"/>
    <property type="match status" value="1"/>
</dbReference>
<comment type="similarity">
    <text evidence="1">Belongs to the aldo/keto reductase family.</text>
</comment>
<dbReference type="InterPro" id="IPR020471">
    <property type="entry name" value="AKR"/>
</dbReference>
<dbReference type="PANTHER" id="PTHR43827:SF3">
    <property type="entry name" value="NADP-DEPENDENT OXIDOREDUCTASE DOMAIN-CONTAINING PROTEIN"/>
    <property type="match status" value="1"/>
</dbReference>
<protein>
    <submittedName>
        <fullName evidence="5">Aldo/keto reductase</fullName>
    </submittedName>
</protein>
<sequence length="309" mass="33856">MPSRNSPPLNTVKGMDMKLTLNNGITMPALGLGVFQSAPEKTTAAVEAALAAGYRHIDTAAAYGNEREVGEGIRNSGLDRPEVFIETKVWVSDYGHAETLHAWDKATGKLGVDYLDLLILHQPAPDRFEKTIAAYKALERLLADGRVRAIGVSNFMPHHLEQLLATTEIVPAVNQIELHPYFTQPDVQAADTEHGILTQAWSPIGGITFYPGWGEDRRNVMEDPTITSIGQTHGKSPAQVMLRWHLQQGRSAIPKSTNPARIAENFDVFDFELSADELAAVDALDTGVRNGPDPDEAREERFAMVIPEA</sequence>
<feature type="domain" description="NADP-dependent oxidoreductase" evidence="4">
    <location>
        <begin position="36"/>
        <end position="285"/>
    </location>
</feature>
<dbReference type="PIRSF" id="PIRSF000097">
    <property type="entry name" value="AKR"/>
    <property type="match status" value="1"/>
</dbReference>
<keyword evidence="3" id="KW-0560">Oxidoreductase</keyword>
<accession>A0ABP5LG68</accession>
<organism evidence="5 6">
    <name type="scientific">Arthrobacter humicola</name>
    <dbReference type="NCBI Taxonomy" id="409291"/>
    <lineage>
        <taxon>Bacteria</taxon>
        <taxon>Bacillati</taxon>
        <taxon>Actinomycetota</taxon>
        <taxon>Actinomycetes</taxon>
        <taxon>Micrococcales</taxon>
        <taxon>Micrococcaceae</taxon>
        <taxon>Arthrobacter</taxon>
    </lineage>
</organism>
<name>A0ABP5LG68_9MICC</name>
<dbReference type="Gene3D" id="3.20.20.100">
    <property type="entry name" value="NADP-dependent oxidoreductase domain"/>
    <property type="match status" value="1"/>
</dbReference>
<dbReference type="PRINTS" id="PR00069">
    <property type="entry name" value="ALDKETRDTASE"/>
</dbReference>
<reference evidence="6" key="1">
    <citation type="journal article" date="2019" name="Int. J. Syst. Evol. Microbiol.">
        <title>The Global Catalogue of Microorganisms (GCM) 10K type strain sequencing project: providing services to taxonomists for standard genome sequencing and annotation.</title>
        <authorList>
            <consortium name="The Broad Institute Genomics Platform"/>
            <consortium name="The Broad Institute Genome Sequencing Center for Infectious Disease"/>
            <person name="Wu L."/>
            <person name="Ma J."/>
        </authorList>
    </citation>
    <scope>NUCLEOTIDE SEQUENCE [LARGE SCALE GENOMIC DNA]</scope>
    <source>
        <strain evidence="6">JCM 15921</strain>
    </source>
</reference>
<dbReference type="PANTHER" id="PTHR43827">
    <property type="entry name" value="2,5-DIKETO-D-GLUCONIC ACID REDUCTASE"/>
    <property type="match status" value="1"/>
</dbReference>
<comment type="caution">
    <text evidence="5">The sequence shown here is derived from an EMBL/GenBank/DDBJ whole genome shotgun (WGS) entry which is preliminary data.</text>
</comment>